<accession>A0A543GBV1</accession>
<dbReference type="AlphaFoldDB" id="A0A543GBV1"/>
<evidence type="ECO:0000259" key="5">
    <source>
        <dbReference type="PROSITE" id="PS50977"/>
    </source>
</evidence>
<dbReference type="RefSeq" id="WP_170225467.1">
    <property type="nucleotide sequence ID" value="NZ_VFPH01000001.1"/>
</dbReference>
<evidence type="ECO:0000313" key="7">
    <source>
        <dbReference type="Proteomes" id="UP000319818"/>
    </source>
</evidence>
<reference evidence="6 7" key="1">
    <citation type="submission" date="2019-06" db="EMBL/GenBank/DDBJ databases">
        <title>Sequencing the genomes of 1000 actinobacteria strains.</title>
        <authorList>
            <person name="Klenk H.-P."/>
        </authorList>
    </citation>
    <scope>NUCLEOTIDE SEQUENCE [LARGE SCALE GENOMIC DNA]</scope>
    <source>
        <strain evidence="6 7">DSM 45511</strain>
    </source>
</reference>
<organism evidence="6 7">
    <name type="scientific">Pseudonocardia cypriaca</name>
    <dbReference type="NCBI Taxonomy" id="882449"/>
    <lineage>
        <taxon>Bacteria</taxon>
        <taxon>Bacillati</taxon>
        <taxon>Actinomycetota</taxon>
        <taxon>Actinomycetes</taxon>
        <taxon>Pseudonocardiales</taxon>
        <taxon>Pseudonocardiaceae</taxon>
        <taxon>Pseudonocardia</taxon>
    </lineage>
</organism>
<dbReference type="Proteomes" id="UP000319818">
    <property type="component" value="Unassembled WGS sequence"/>
</dbReference>
<dbReference type="GO" id="GO:0000976">
    <property type="term" value="F:transcription cis-regulatory region binding"/>
    <property type="evidence" value="ECO:0007669"/>
    <property type="project" value="TreeGrafter"/>
</dbReference>
<dbReference type="InterPro" id="IPR049484">
    <property type="entry name" value="Rv0078-like_C"/>
</dbReference>
<dbReference type="SUPFAM" id="SSF46689">
    <property type="entry name" value="Homeodomain-like"/>
    <property type="match status" value="1"/>
</dbReference>
<dbReference type="InterPro" id="IPR001647">
    <property type="entry name" value="HTH_TetR"/>
</dbReference>
<dbReference type="PANTHER" id="PTHR30055">
    <property type="entry name" value="HTH-TYPE TRANSCRIPTIONAL REGULATOR RUTR"/>
    <property type="match status" value="1"/>
</dbReference>
<evidence type="ECO:0000256" key="2">
    <source>
        <dbReference type="ARBA" id="ARBA00023125"/>
    </source>
</evidence>
<dbReference type="Pfam" id="PF00440">
    <property type="entry name" value="TetR_N"/>
    <property type="match status" value="1"/>
</dbReference>
<sequence length="202" mass="21872">MTVRNRKVEQGEHTREVLVASAIALFAEKGYADTSTTEIVDRAGTTRGALYHHFADKHEVFEAALDAVEGDIFDRVQATGARLGDDVRGRLAAGIDVFLDACLEHAVQRILLQEAPSVLGWERWQRLDRPRCARRLLAASLGAAVDRGLIAAPSAAALTHLVYGALVQAGIVIAGAEDPRATRIVMGETAHRLLDSLFRPEA</sequence>
<evidence type="ECO:0000256" key="1">
    <source>
        <dbReference type="ARBA" id="ARBA00023015"/>
    </source>
</evidence>
<dbReference type="PROSITE" id="PS50977">
    <property type="entry name" value="HTH_TETR_2"/>
    <property type="match status" value="1"/>
</dbReference>
<dbReference type="PRINTS" id="PR00455">
    <property type="entry name" value="HTHTETR"/>
</dbReference>
<evidence type="ECO:0000256" key="3">
    <source>
        <dbReference type="ARBA" id="ARBA00023163"/>
    </source>
</evidence>
<evidence type="ECO:0000256" key="4">
    <source>
        <dbReference type="PROSITE-ProRule" id="PRU00335"/>
    </source>
</evidence>
<dbReference type="InterPro" id="IPR050109">
    <property type="entry name" value="HTH-type_TetR-like_transc_reg"/>
</dbReference>
<comment type="caution">
    <text evidence="6">The sequence shown here is derived from an EMBL/GenBank/DDBJ whole genome shotgun (WGS) entry which is preliminary data.</text>
</comment>
<proteinExistence type="predicted"/>
<feature type="DNA-binding region" description="H-T-H motif" evidence="4">
    <location>
        <begin position="35"/>
        <end position="54"/>
    </location>
</feature>
<keyword evidence="1" id="KW-0805">Transcription regulation</keyword>
<name>A0A543GBV1_9PSEU</name>
<dbReference type="GO" id="GO:0003700">
    <property type="term" value="F:DNA-binding transcription factor activity"/>
    <property type="evidence" value="ECO:0007669"/>
    <property type="project" value="TreeGrafter"/>
</dbReference>
<feature type="domain" description="HTH tetR-type" evidence="5">
    <location>
        <begin position="12"/>
        <end position="72"/>
    </location>
</feature>
<gene>
    <name evidence="6" type="ORF">FB388_0903</name>
</gene>
<keyword evidence="2 4" id="KW-0238">DNA-binding</keyword>
<keyword evidence="3" id="KW-0804">Transcription</keyword>
<dbReference type="InterPro" id="IPR009057">
    <property type="entry name" value="Homeodomain-like_sf"/>
</dbReference>
<dbReference type="Pfam" id="PF21351">
    <property type="entry name" value="TetR_C_41"/>
    <property type="match status" value="1"/>
</dbReference>
<keyword evidence="7" id="KW-1185">Reference proteome</keyword>
<dbReference type="EMBL" id="VFPH01000001">
    <property type="protein sequence ID" value="TQM43556.1"/>
    <property type="molecule type" value="Genomic_DNA"/>
</dbReference>
<protein>
    <submittedName>
        <fullName evidence="6">TetR family transcriptional regulator</fullName>
    </submittedName>
</protein>
<dbReference type="PANTHER" id="PTHR30055:SF234">
    <property type="entry name" value="HTH-TYPE TRANSCRIPTIONAL REGULATOR BETI"/>
    <property type="match status" value="1"/>
</dbReference>
<evidence type="ECO:0000313" key="6">
    <source>
        <dbReference type="EMBL" id="TQM43556.1"/>
    </source>
</evidence>
<dbReference type="Gene3D" id="1.10.357.10">
    <property type="entry name" value="Tetracycline Repressor, domain 2"/>
    <property type="match status" value="1"/>
</dbReference>